<dbReference type="AlphaFoldDB" id="A0A8T0V2M6"/>
<evidence type="ECO:0000256" key="1">
    <source>
        <dbReference type="ARBA" id="ARBA00011073"/>
    </source>
</evidence>
<evidence type="ECO:0000313" key="6">
    <source>
        <dbReference type="Proteomes" id="UP000823388"/>
    </source>
</evidence>
<dbReference type="InterPro" id="IPR045051">
    <property type="entry name" value="SBT"/>
</dbReference>
<proteinExistence type="inferred from homology"/>
<organism evidence="5 6">
    <name type="scientific">Panicum virgatum</name>
    <name type="common">Blackwell switchgrass</name>
    <dbReference type="NCBI Taxonomy" id="38727"/>
    <lineage>
        <taxon>Eukaryota</taxon>
        <taxon>Viridiplantae</taxon>
        <taxon>Streptophyta</taxon>
        <taxon>Embryophyta</taxon>
        <taxon>Tracheophyta</taxon>
        <taxon>Spermatophyta</taxon>
        <taxon>Magnoliopsida</taxon>
        <taxon>Liliopsida</taxon>
        <taxon>Poales</taxon>
        <taxon>Poaceae</taxon>
        <taxon>PACMAD clade</taxon>
        <taxon>Panicoideae</taxon>
        <taxon>Panicodae</taxon>
        <taxon>Paniceae</taxon>
        <taxon>Panicinae</taxon>
        <taxon>Panicum</taxon>
        <taxon>Panicum sect. Hiantes</taxon>
    </lineage>
</organism>
<keyword evidence="6" id="KW-1185">Reference proteome</keyword>
<dbReference type="GO" id="GO:0006508">
    <property type="term" value="P:proteolysis"/>
    <property type="evidence" value="ECO:0007669"/>
    <property type="project" value="InterPro"/>
</dbReference>
<dbReference type="GO" id="GO:0004252">
    <property type="term" value="F:serine-type endopeptidase activity"/>
    <property type="evidence" value="ECO:0007669"/>
    <property type="project" value="InterPro"/>
</dbReference>
<accession>A0A8T0V2M6</accession>
<dbReference type="SUPFAM" id="SSF52743">
    <property type="entry name" value="Subtilisin-like"/>
    <property type="match status" value="1"/>
</dbReference>
<dbReference type="InterPro" id="IPR010259">
    <property type="entry name" value="S8pro/Inhibitor_I9"/>
</dbReference>
<dbReference type="Pfam" id="PF05922">
    <property type="entry name" value="Inhibitor_I9"/>
    <property type="match status" value="1"/>
</dbReference>
<evidence type="ECO:0000313" key="5">
    <source>
        <dbReference type="EMBL" id="KAG2630941.1"/>
    </source>
</evidence>
<comment type="similarity">
    <text evidence="1">Belongs to the peptidase S8 family.</text>
</comment>
<comment type="caution">
    <text evidence="5">The sequence shown here is derived from an EMBL/GenBank/DDBJ whole genome shotgun (WGS) entry which is preliminary data.</text>
</comment>
<reference evidence="5" key="1">
    <citation type="submission" date="2020-05" db="EMBL/GenBank/DDBJ databases">
        <title>WGS assembly of Panicum virgatum.</title>
        <authorList>
            <person name="Lovell J.T."/>
            <person name="Jenkins J."/>
            <person name="Shu S."/>
            <person name="Juenger T.E."/>
            <person name="Schmutz J."/>
        </authorList>
    </citation>
    <scope>NUCLEOTIDE SEQUENCE</scope>
    <source>
        <strain evidence="5">AP13</strain>
    </source>
</reference>
<name>A0A8T0V2M6_PANVG</name>
<dbReference type="Proteomes" id="UP000823388">
    <property type="component" value="Chromosome 3K"/>
</dbReference>
<dbReference type="InterPro" id="IPR037045">
    <property type="entry name" value="S8pro/Inhibitor_I9_sf"/>
</dbReference>
<feature type="region of interest" description="Disordered" evidence="3">
    <location>
        <begin position="198"/>
        <end position="221"/>
    </location>
</feature>
<evidence type="ECO:0000256" key="3">
    <source>
        <dbReference type="SAM" id="MobiDB-lite"/>
    </source>
</evidence>
<dbReference type="InterPro" id="IPR036852">
    <property type="entry name" value="Peptidase_S8/S53_dom_sf"/>
</dbReference>
<dbReference type="PANTHER" id="PTHR10795">
    <property type="entry name" value="PROPROTEIN CONVERTASE SUBTILISIN/KEXIN"/>
    <property type="match status" value="1"/>
</dbReference>
<dbReference type="Gene3D" id="3.40.50.200">
    <property type="entry name" value="Peptidase S8/S53 domain"/>
    <property type="match status" value="1"/>
</dbReference>
<protein>
    <recommendedName>
        <fullName evidence="4">Inhibitor I9 domain-containing protein</fullName>
    </recommendedName>
</protein>
<evidence type="ECO:0000259" key="4">
    <source>
        <dbReference type="Pfam" id="PF05922"/>
    </source>
</evidence>
<sequence length="221" mass="24462">MKMGRQMRQPHVEPADGSGYRTYIIQVEKPPRGTTVAAWHHSFLTSNTTALGEPRLWRSYHTVFDGFTARLTEEELNIVSAKPGFVRSFPNVILYPQTTQTPKFLGLPNAMNESPDNWAGVVGGRGMITGVVDGGIYDKHTMLNDAGMDRPPERWSEIGACEGRIVCNNKLIGAKNKVYVLGSKDAPRWRNARARRATCAPAHSTAQHRSRNESCGGPPME</sequence>
<evidence type="ECO:0000256" key="2">
    <source>
        <dbReference type="ARBA" id="ARBA00022729"/>
    </source>
</evidence>
<keyword evidence="2" id="KW-0732">Signal</keyword>
<dbReference type="EMBL" id="CM029041">
    <property type="protein sequence ID" value="KAG2630941.1"/>
    <property type="molecule type" value="Genomic_DNA"/>
</dbReference>
<gene>
    <name evidence="5" type="ORF">PVAP13_3KG560800</name>
</gene>
<dbReference type="Gene3D" id="3.30.70.80">
    <property type="entry name" value="Peptidase S8 propeptide/proteinase inhibitor I9"/>
    <property type="match status" value="1"/>
</dbReference>
<feature type="domain" description="Inhibitor I9" evidence="4">
    <location>
        <begin position="22"/>
        <end position="94"/>
    </location>
</feature>